<keyword evidence="3" id="KW-0812">Transmembrane</keyword>
<dbReference type="EMBL" id="JBHSVR010000001">
    <property type="protein sequence ID" value="MFC6634076.1"/>
    <property type="molecule type" value="Genomic_DNA"/>
</dbReference>
<feature type="transmembrane region" description="Helical" evidence="3">
    <location>
        <begin position="44"/>
        <end position="63"/>
    </location>
</feature>
<proteinExistence type="predicted"/>
<feature type="coiled-coil region" evidence="1">
    <location>
        <begin position="135"/>
        <end position="162"/>
    </location>
</feature>
<dbReference type="Proteomes" id="UP001596425">
    <property type="component" value="Unassembled WGS sequence"/>
</dbReference>
<dbReference type="Pfam" id="PF04375">
    <property type="entry name" value="HemX"/>
    <property type="match status" value="1"/>
</dbReference>
<sequence>MPTVTDKAEPKSNFAKAAQEKSTGKGAGKHTKGDSKSARSGRGWLWLLLFVAVLGGLGAWGWFNWPQLQNTLAEHLDFLPANRQSGSDPRPTEAEAATETTAVEPEAPAPSTPAEQPGLPDSGETETTMALQQANEALRNQIQLQSRTLVQMQQQLATLQRSVAAQGSRLGELGNVSRDDWQLAEADYLLRLANQRLMLERDSRAALGLLEEVDGILRQVDMPDLFGVRQQLARDIAALKLVENIDREGLYLQLGALEDQLIRVSIQPQFDLATRDPAENKTQTETADTPAWRRSWHNFSQFVRDSVRVRDGDIDPVLLSPQSEARFRQGLRLNMEQAQLALLRGDSSVYKDALRSAREQLLEYGADNRQRAVLLRELEALGKQPIEADLPSLAASQRALHDYIEQLHKTSAQGGDTQ</sequence>
<feature type="compositionally biased region" description="Basic and acidic residues" evidence="2">
    <location>
        <begin position="1"/>
        <end position="10"/>
    </location>
</feature>
<keyword evidence="3" id="KW-0472">Membrane</keyword>
<name>A0ABW1YNI6_9GAMM</name>
<protein>
    <submittedName>
        <fullName evidence="4">Uroporphyrinogen-III C-methyltransferase</fullName>
    </submittedName>
</protein>
<feature type="region of interest" description="Disordered" evidence="2">
    <location>
        <begin position="1"/>
        <end position="38"/>
    </location>
</feature>
<evidence type="ECO:0000313" key="5">
    <source>
        <dbReference type="Proteomes" id="UP001596425"/>
    </source>
</evidence>
<dbReference type="RefSeq" id="WP_193190160.1">
    <property type="nucleotide sequence ID" value="NZ_JACZFR010000012.1"/>
</dbReference>
<evidence type="ECO:0000256" key="1">
    <source>
        <dbReference type="SAM" id="Coils"/>
    </source>
</evidence>
<dbReference type="PANTHER" id="PTHR38043">
    <property type="entry name" value="PROTEIN HEMX"/>
    <property type="match status" value="1"/>
</dbReference>
<keyword evidence="1" id="KW-0175">Coiled coil</keyword>
<comment type="caution">
    <text evidence="4">The sequence shown here is derived from an EMBL/GenBank/DDBJ whole genome shotgun (WGS) entry which is preliminary data.</text>
</comment>
<dbReference type="InterPro" id="IPR007470">
    <property type="entry name" value="HemX"/>
</dbReference>
<reference evidence="5" key="1">
    <citation type="journal article" date="2019" name="Int. J. Syst. Evol. Microbiol.">
        <title>The Global Catalogue of Microorganisms (GCM) 10K type strain sequencing project: providing services to taxonomists for standard genome sequencing and annotation.</title>
        <authorList>
            <consortium name="The Broad Institute Genomics Platform"/>
            <consortium name="The Broad Institute Genome Sequencing Center for Infectious Disease"/>
            <person name="Wu L."/>
            <person name="Ma J."/>
        </authorList>
    </citation>
    <scope>NUCLEOTIDE SEQUENCE [LARGE SCALE GENOMIC DNA]</scope>
    <source>
        <strain evidence="5">CGMCC 1.13718</strain>
    </source>
</reference>
<dbReference type="PANTHER" id="PTHR38043:SF1">
    <property type="entry name" value="PROTEIN HEMX"/>
    <property type="match status" value="1"/>
</dbReference>
<gene>
    <name evidence="4" type="ORF">ACFQBM_12320</name>
</gene>
<keyword evidence="3" id="KW-1133">Transmembrane helix</keyword>
<organism evidence="4 5">
    <name type="scientific">Microbulbifer taiwanensis</name>
    <dbReference type="NCBI Taxonomy" id="986746"/>
    <lineage>
        <taxon>Bacteria</taxon>
        <taxon>Pseudomonadati</taxon>
        <taxon>Pseudomonadota</taxon>
        <taxon>Gammaproteobacteria</taxon>
        <taxon>Cellvibrionales</taxon>
        <taxon>Microbulbiferaceae</taxon>
        <taxon>Microbulbifer</taxon>
    </lineage>
</organism>
<feature type="compositionally biased region" description="Low complexity" evidence="2">
    <location>
        <begin position="94"/>
        <end position="106"/>
    </location>
</feature>
<keyword evidence="5" id="KW-1185">Reference proteome</keyword>
<feature type="region of interest" description="Disordered" evidence="2">
    <location>
        <begin position="81"/>
        <end position="126"/>
    </location>
</feature>
<evidence type="ECO:0000256" key="2">
    <source>
        <dbReference type="SAM" id="MobiDB-lite"/>
    </source>
</evidence>
<evidence type="ECO:0000313" key="4">
    <source>
        <dbReference type="EMBL" id="MFC6634076.1"/>
    </source>
</evidence>
<accession>A0ABW1YNI6</accession>
<evidence type="ECO:0000256" key="3">
    <source>
        <dbReference type="SAM" id="Phobius"/>
    </source>
</evidence>